<organism evidence="1 2">
    <name type="scientific">Bathymodiolus thermophilus thioautotrophic gill symbiont</name>
    <dbReference type="NCBI Taxonomy" id="2360"/>
    <lineage>
        <taxon>Bacteria</taxon>
        <taxon>Pseudomonadati</taxon>
        <taxon>Pseudomonadota</taxon>
        <taxon>Gammaproteobacteria</taxon>
        <taxon>sulfur-oxidizing symbionts</taxon>
    </lineage>
</organism>
<proteinExistence type="predicted"/>
<dbReference type="EMBL" id="CP024634">
    <property type="protein sequence ID" value="AYQ57716.1"/>
    <property type="molecule type" value="Genomic_DNA"/>
</dbReference>
<protein>
    <recommendedName>
        <fullName evidence="3">DUF4276 domain-containing protein</fullName>
    </recommendedName>
</protein>
<sequence length="208" mass="23991">MVRLLISVEGHSEYKFIKEVIVPHLADLGIFVFVQNMKGKIGLDRIETKLNDLIYKYDHITTFYDFYGFKKKGLGGNETKESLEDKIKNKIKETQRDKIIPYIQMYEFEALLFSDSEKMADGLNTYKNWIDSILNEFGNIETINNSKETAPSKRIGEHCTYIKTTHAPNILKKIGLTEIRKKCQGFDAWLTQLESLGTISSNAIKKRP</sequence>
<accession>A0A3G3IPB2</accession>
<evidence type="ECO:0000313" key="2">
    <source>
        <dbReference type="Proteomes" id="UP000278334"/>
    </source>
</evidence>
<dbReference type="InterPro" id="IPR025455">
    <property type="entry name" value="DUF4276"/>
</dbReference>
<reference evidence="1 2" key="1">
    <citation type="submission" date="2017-11" db="EMBL/GenBank/DDBJ databases">
        <title>Genome sequence of the bacterial symbiont EPR9N from a vent mussel Bathymodiolus thermophilus.</title>
        <authorList>
            <person name="Won Y.-J."/>
        </authorList>
    </citation>
    <scope>NUCLEOTIDE SEQUENCE [LARGE SCALE GENOMIC DNA]</scope>
    <source>
        <strain evidence="1 2">EPR9N</strain>
    </source>
</reference>
<gene>
    <name evidence="1" type="ORF">MS2017_2061</name>
</gene>
<dbReference type="AlphaFoldDB" id="A0A3G3IPB2"/>
<dbReference type="Pfam" id="PF14103">
    <property type="entry name" value="DUF4276"/>
    <property type="match status" value="1"/>
</dbReference>
<dbReference type="Proteomes" id="UP000278334">
    <property type="component" value="Chromosome"/>
</dbReference>
<evidence type="ECO:0008006" key="3">
    <source>
        <dbReference type="Google" id="ProtNLM"/>
    </source>
</evidence>
<dbReference type="KEGG" id="bthg:MS2017_2061"/>
<evidence type="ECO:0000313" key="1">
    <source>
        <dbReference type="EMBL" id="AYQ57716.1"/>
    </source>
</evidence>
<name>A0A3G3IPB2_9GAMM</name>